<proteinExistence type="predicted"/>
<feature type="region of interest" description="Disordered" evidence="1">
    <location>
        <begin position="1"/>
        <end position="23"/>
    </location>
</feature>
<sequence>MLISSENHTFSPQNRNKIQSVNGKNKNFLPKTRINTGLKWGVMIYFINFLLSLSLQQLIL</sequence>
<accession>A0A8T0C6C1</accession>
<protein>
    <submittedName>
        <fullName evidence="3">Uncharacterized protein</fullName>
    </submittedName>
</protein>
<organism evidence="3 4">
    <name type="scientific">Pseudoalteromonas rubra</name>
    <dbReference type="NCBI Taxonomy" id="43658"/>
    <lineage>
        <taxon>Bacteria</taxon>
        <taxon>Pseudomonadati</taxon>
        <taxon>Pseudomonadota</taxon>
        <taxon>Gammaproteobacteria</taxon>
        <taxon>Alteromonadales</taxon>
        <taxon>Pseudoalteromonadaceae</taxon>
        <taxon>Pseudoalteromonas</taxon>
    </lineage>
</organism>
<evidence type="ECO:0000313" key="3">
    <source>
        <dbReference type="EMBL" id="KAF7785591.1"/>
    </source>
</evidence>
<keyword evidence="2" id="KW-0812">Transmembrane</keyword>
<evidence type="ECO:0000313" key="4">
    <source>
        <dbReference type="Proteomes" id="UP000016480"/>
    </source>
</evidence>
<keyword evidence="2" id="KW-1133">Transmembrane helix</keyword>
<dbReference type="EMBL" id="AHCD03000036">
    <property type="protein sequence ID" value="KAF7785591.1"/>
    <property type="molecule type" value="Genomic_DNA"/>
</dbReference>
<reference evidence="3 4" key="1">
    <citation type="journal article" date="2012" name="J. Bacteriol.">
        <title>Genome sequence of the cycloprodigiosin-producing bacterial strain Pseudoalteromonas rubra ATCC 29570(T).</title>
        <authorList>
            <person name="Xie B.B."/>
            <person name="Shu Y.L."/>
            <person name="Qin Q.L."/>
            <person name="Rong J.C."/>
            <person name="Zhang X.Y."/>
            <person name="Chen X.L."/>
            <person name="Zhou B.C."/>
            <person name="Zhang Y.Z."/>
        </authorList>
    </citation>
    <scope>NUCLEOTIDE SEQUENCE [LARGE SCALE GENOMIC DNA]</scope>
    <source>
        <strain evidence="3 4">DSM 6842</strain>
    </source>
</reference>
<evidence type="ECO:0000256" key="2">
    <source>
        <dbReference type="SAM" id="Phobius"/>
    </source>
</evidence>
<name>A0A8T0C6C1_9GAMM</name>
<feature type="transmembrane region" description="Helical" evidence="2">
    <location>
        <begin position="40"/>
        <end position="59"/>
    </location>
</feature>
<comment type="caution">
    <text evidence="3">The sequence shown here is derived from an EMBL/GenBank/DDBJ whole genome shotgun (WGS) entry which is preliminary data.</text>
</comment>
<dbReference type="Proteomes" id="UP000016480">
    <property type="component" value="Unassembled WGS sequence"/>
</dbReference>
<gene>
    <name evidence="3" type="ORF">PRUB_a4293</name>
</gene>
<evidence type="ECO:0000256" key="1">
    <source>
        <dbReference type="SAM" id="MobiDB-lite"/>
    </source>
</evidence>
<keyword evidence="2" id="KW-0472">Membrane</keyword>
<dbReference type="AlphaFoldDB" id="A0A8T0C6C1"/>